<organism evidence="6">
    <name type="scientific">Mucochytrium quahogii</name>
    <dbReference type="NCBI Taxonomy" id="96639"/>
    <lineage>
        <taxon>Eukaryota</taxon>
        <taxon>Sar</taxon>
        <taxon>Stramenopiles</taxon>
        <taxon>Bigyra</taxon>
        <taxon>Labyrinthulomycetes</taxon>
        <taxon>Thraustochytrida</taxon>
        <taxon>Thraustochytriidae</taxon>
        <taxon>Mucochytrium</taxon>
    </lineage>
</organism>
<keyword evidence="3" id="KW-0446">Lipid-binding</keyword>
<name>A0A7S2RI88_9STRA</name>
<dbReference type="GO" id="GO:0008289">
    <property type="term" value="F:lipid binding"/>
    <property type="evidence" value="ECO:0007669"/>
    <property type="project" value="UniProtKB-KW"/>
</dbReference>
<dbReference type="Pfam" id="PF01852">
    <property type="entry name" value="START"/>
    <property type="match status" value="1"/>
</dbReference>
<dbReference type="PANTHER" id="PTHR46374">
    <property type="entry name" value="PROTEIN CBG07384"/>
    <property type="match status" value="1"/>
</dbReference>
<dbReference type="CDD" id="cd00177">
    <property type="entry name" value="START"/>
    <property type="match status" value="1"/>
</dbReference>
<dbReference type="InterPro" id="IPR043556">
    <property type="entry name" value="StARD5/6"/>
</dbReference>
<dbReference type="Gene3D" id="3.30.530.20">
    <property type="match status" value="1"/>
</dbReference>
<feature type="domain" description="START" evidence="5">
    <location>
        <begin position="117"/>
        <end position="320"/>
    </location>
</feature>
<dbReference type="InterPro" id="IPR023393">
    <property type="entry name" value="START-like_dom_sf"/>
</dbReference>
<evidence type="ECO:0000256" key="3">
    <source>
        <dbReference type="ARBA" id="ARBA00023121"/>
    </source>
</evidence>
<dbReference type="PROSITE" id="PS50848">
    <property type="entry name" value="START"/>
    <property type="match status" value="1"/>
</dbReference>
<comment type="function">
    <text evidence="4">May be involved in the intracellular transport of sterols or other lipids. May bind cholesterol or other sterols.</text>
</comment>
<keyword evidence="2" id="KW-0445">Lipid transport</keyword>
<dbReference type="InterPro" id="IPR002913">
    <property type="entry name" value="START_lipid-bd_dom"/>
</dbReference>
<accession>A0A7S2RI88</accession>
<gene>
    <name evidence="6" type="ORF">QSP1433_LOCUS3639</name>
</gene>
<evidence type="ECO:0000259" key="5">
    <source>
        <dbReference type="PROSITE" id="PS50848"/>
    </source>
</evidence>
<dbReference type="PANTHER" id="PTHR46374:SF1">
    <property type="entry name" value="START DOMAIN-CONTAINING PROTEIN"/>
    <property type="match status" value="1"/>
</dbReference>
<evidence type="ECO:0000256" key="1">
    <source>
        <dbReference type="ARBA" id="ARBA00022448"/>
    </source>
</evidence>
<dbReference type="SUPFAM" id="SSF55961">
    <property type="entry name" value="Bet v1-like"/>
    <property type="match status" value="1"/>
</dbReference>
<reference evidence="6" key="1">
    <citation type="submission" date="2021-01" db="EMBL/GenBank/DDBJ databases">
        <authorList>
            <person name="Corre E."/>
            <person name="Pelletier E."/>
            <person name="Niang G."/>
            <person name="Scheremetjew M."/>
            <person name="Finn R."/>
            <person name="Kale V."/>
            <person name="Holt S."/>
            <person name="Cochrane G."/>
            <person name="Meng A."/>
            <person name="Brown T."/>
            <person name="Cohen L."/>
        </authorList>
    </citation>
    <scope>NUCLEOTIDE SEQUENCE</scope>
    <source>
        <strain evidence="6">NY070348D</strain>
    </source>
</reference>
<protein>
    <recommendedName>
        <fullName evidence="5">START domain-containing protein</fullName>
    </recommendedName>
</protein>
<dbReference type="AlphaFoldDB" id="A0A7S2RI88"/>
<evidence type="ECO:0000313" key="6">
    <source>
        <dbReference type="EMBL" id="CAD9671643.1"/>
    </source>
</evidence>
<proteinExistence type="predicted"/>
<dbReference type="GO" id="GO:0006869">
    <property type="term" value="P:lipid transport"/>
    <property type="evidence" value="ECO:0007669"/>
    <property type="project" value="UniProtKB-KW"/>
</dbReference>
<evidence type="ECO:0000256" key="2">
    <source>
        <dbReference type="ARBA" id="ARBA00023055"/>
    </source>
</evidence>
<dbReference type="EMBL" id="HBHK01006080">
    <property type="protein sequence ID" value="CAD9671643.1"/>
    <property type="molecule type" value="Transcribed_RNA"/>
</dbReference>
<sequence>MVSLAFRIAFGVCSIDLFMHGPVKEQKIKCLPLIFACFAIATDEYLAYNVSLLAWLGCMLYDLYTEEEKAQEQVQAVAEPEVEGEPQVPESITKLLADAVEKFHANCGKVNCEGKEWKPCKETKDTRVENSSYSGLSIKRWRATTEIEGTRESIVSELFDYTRRLEWDPSLRCGERLETFPGGDLGDKILLSRYETAPAAGGAVSSRELVDVGVMKNTDDGGLFFVNVSVGDKEIKLLPSIPKTKSDPIRAFTHPGSGIKLTPVPDSKNEQGEYTKFTCTLVSNIQLNGWLMQSIVNSATTSALVDSTTLMKQHLYETAKKTK</sequence>
<evidence type="ECO:0000256" key="4">
    <source>
        <dbReference type="ARBA" id="ARBA00024750"/>
    </source>
</evidence>
<keyword evidence="1" id="KW-0813">Transport</keyword>